<evidence type="ECO:0000256" key="11">
    <source>
        <dbReference type="SAM" id="Phobius"/>
    </source>
</evidence>
<evidence type="ECO:0008006" key="14">
    <source>
        <dbReference type="Google" id="ProtNLM"/>
    </source>
</evidence>
<protein>
    <recommendedName>
        <fullName evidence="14">Hydrogen voltage-gated channel 1</fullName>
    </recommendedName>
</protein>
<evidence type="ECO:0000256" key="4">
    <source>
        <dbReference type="ARBA" id="ARBA00022692"/>
    </source>
</evidence>
<keyword evidence="7" id="KW-0406">Ion transport</keyword>
<dbReference type="AlphaFoldDB" id="A0A225WRD8"/>
<gene>
    <name evidence="12" type="ORF">PHMEG_0005447</name>
</gene>
<evidence type="ECO:0000256" key="6">
    <source>
        <dbReference type="ARBA" id="ARBA00022989"/>
    </source>
</evidence>
<dbReference type="EMBL" id="NBNE01000352">
    <property type="protein sequence ID" value="OWZ20185.1"/>
    <property type="molecule type" value="Genomic_DNA"/>
</dbReference>
<dbReference type="GO" id="GO:0030171">
    <property type="term" value="F:voltage-gated proton channel activity"/>
    <property type="evidence" value="ECO:0007669"/>
    <property type="project" value="InterPro"/>
</dbReference>
<name>A0A225WRD8_9STRA</name>
<keyword evidence="6 11" id="KW-1133">Transmembrane helix</keyword>
<dbReference type="Proteomes" id="UP000198211">
    <property type="component" value="Unassembled WGS sequence"/>
</dbReference>
<keyword evidence="5" id="KW-0851">Voltage-gated channel</keyword>
<evidence type="ECO:0000256" key="3">
    <source>
        <dbReference type="ARBA" id="ARBA00022475"/>
    </source>
</evidence>
<evidence type="ECO:0000256" key="7">
    <source>
        <dbReference type="ARBA" id="ARBA00023065"/>
    </source>
</evidence>
<accession>A0A225WRD8</accession>
<evidence type="ECO:0000313" key="13">
    <source>
        <dbReference type="Proteomes" id="UP000198211"/>
    </source>
</evidence>
<keyword evidence="2" id="KW-0813">Transport</keyword>
<dbReference type="GO" id="GO:0005886">
    <property type="term" value="C:plasma membrane"/>
    <property type="evidence" value="ECO:0007669"/>
    <property type="project" value="UniProtKB-SubCell"/>
</dbReference>
<keyword evidence="4 11" id="KW-0812">Transmembrane</keyword>
<proteinExistence type="predicted"/>
<dbReference type="PANTHER" id="PTHR46480">
    <property type="entry name" value="F20B24.22"/>
    <property type="match status" value="1"/>
</dbReference>
<keyword evidence="3" id="KW-1003">Cell membrane</keyword>
<sequence length="313" mass="35404">MILLIALDVCCSALEVHLRDQQQLAVALQQLKTDGKQSASTEVAVSLLVRVVTRLVESFTGFTLFLFLIELIILLAAFRQKFFAHAGYMMDLAVVSLSLVVELYTQTKAARLLGILREQLKFLHVRMQKDAAHESLKREYESRDGIEQLLRGYKDEIVTLKEALQIAAQAVVTITENRGVDPAENRDVDTELYEHSESAIAENAFGSYPVMAGDDYSEEHMYYHQETAAVHPTELQTDLQTQYWQESEESESNHQEAAVVYPTAMSEVKEEQWQETEREDRDQDAGVNSTDMPVDSEEHCEGSESEFEDAVDS</sequence>
<keyword evidence="9" id="KW-0407">Ion channel</keyword>
<dbReference type="InterPro" id="IPR031846">
    <property type="entry name" value="Hvcn1"/>
</dbReference>
<evidence type="ECO:0000256" key="1">
    <source>
        <dbReference type="ARBA" id="ARBA00004651"/>
    </source>
</evidence>
<dbReference type="Gene3D" id="1.20.120.350">
    <property type="entry name" value="Voltage-gated potassium channels. Chain C"/>
    <property type="match status" value="1"/>
</dbReference>
<keyword evidence="13" id="KW-1185">Reference proteome</keyword>
<evidence type="ECO:0000256" key="10">
    <source>
        <dbReference type="SAM" id="MobiDB-lite"/>
    </source>
</evidence>
<evidence type="ECO:0000256" key="2">
    <source>
        <dbReference type="ARBA" id="ARBA00022448"/>
    </source>
</evidence>
<feature type="region of interest" description="Disordered" evidence="10">
    <location>
        <begin position="261"/>
        <end position="313"/>
    </location>
</feature>
<comment type="subcellular location">
    <subcellularLocation>
        <location evidence="1">Cell membrane</location>
        <topology evidence="1">Multi-pass membrane protein</topology>
    </subcellularLocation>
</comment>
<dbReference type="GO" id="GO:0034702">
    <property type="term" value="C:monoatomic ion channel complex"/>
    <property type="evidence" value="ECO:0007669"/>
    <property type="project" value="UniProtKB-KW"/>
</dbReference>
<reference evidence="13" key="1">
    <citation type="submission" date="2017-03" db="EMBL/GenBank/DDBJ databases">
        <title>Phytopthora megakarya and P. palmivora, two closely related causual agents of cacao black pod achieved similar genome size and gene model numbers by different mechanisms.</title>
        <authorList>
            <person name="Ali S."/>
            <person name="Shao J."/>
            <person name="Larry D.J."/>
            <person name="Kronmiller B."/>
            <person name="Shen D."/>
            <person name="Strem M.D."/>
            <person name="Melnick R.L."/>
            <person name="Guiltinan M.J."/>
            <person name="Tyler B.M."/>
            <person name="Meinhardt L.W."/>
            <person name="Bailey B.A."/>
        </authorList>
    </citation>
    <scope>NUCLEOTIDE SEQUENCE [LARGE SCALE GENOMIC DNA]</scope>
    <source>
        <strain evidence="13">zdho120</strain>
    </source>
</reference>
<feature type="compositionally biased region" description="Basic and acidic residues" evidence="10">
    <location>
        <begin position="267"/>
        <end position="284"/>
    </location>
</feature>
<organism evidence="12 13">
    <name type="scientific">Phytophthora megakarya</name>
    <dbReference type="NCBI Taxonomy" id="4795"/>
    <lineage>
        <taxon>Eukaryota</taxon>
        <taxon>Sar</taxon>
        <taxon>Stramenopiles</taxon>
        <taxon>Oomycota</taxon>
        <taxon>Peronosporomycetes</taxon>
        <taxon>Peronosporales</taxon>
        <taxon>Peronosporaceae</taxon>
        <taxon>Phytophthora</taxon>
    </lineage>
</organism>
<evidence type="ECO:0000256" key="9">
    <source>
        <dbReference type="ARBA" id="ARBA00023303"/>
    </source>
</evidence>
<dbReference type="InterPro" id="IPR027359">
    <property type="entry name" value="Volt_channel_dom_sf"/>
</dbReference>
<evidence type="ECO:0000313" key="12">
    <source>
        <dbReference type="EMBL" id="OWZ20185.1"/>
    </source>
</evidence>
<feature type="compositionally biased region" description="Acidic residues" evidence="10">
    <location>
        <begin position="303"/>
        <end position="313"/>
    </location>
</feature>
<evidence type="ECO:0000256" key="5">
    <source>
        <dbReference type="ARBA" id="ARBA00022882"/>
    </source>
</evidence>
<keyword evidence="8 11" id="KW-0472">Membrane</keyword>
<evidence type="ECO:0000256" key="8">
    <source>
        <dbReference type="ARBA" id="ARBA00023136"/>
    </source>
</evidence>
<feature type="transmembrane region" description="Helical" evidence="11">
    <location>
        <begin position="85"/>
        <end position="104"/>
    </location>
</feature>
<comment type="caution">
    <text evidence="12">The sequence shown here is derived from an EMBL/GenBank/DDBJ whole genome shotgun (WGS) entry which is preliminary data.</text>
</comment>
<feature type="transmembrane region" description="Helical" evidence="11">
    <location>
        <begin position="59"/>
        <end position="78"/>
    </location>
</feature>
<dbReference type="OrthoDB" id="427456at2759"/>
<dbReference type="PANTHER" id="PTHR46480:SF1">
    <property type="entry name" value="VOLTAGE-GATED HYDROGEN CHANNEL 1"/>
    <property type="match status" value="1"/>
</dbReference>